<evidence type="ECO:0000313" key="12">
    <source>
        <dbReference type="EMBL" id="KAK3736056.1"/>
    </source>
</evidence>
<evidence type="ECO:0000256" key="6">
    <source>
        <dbReference type="ARBA" id="ARBA00022692"/>
    </source>
</evidence>
<feature type="transmembrane region" description="Helical" evidence="10">
    <location>
        <begin position="6"/>
        <end position="29"/>
    </location>
</feature>
<evidence type="ECO:0000313" key="13">
    <source>
        <dbReference type="Proteomes" id="UP001283361"/>
    </source>
</evidence>
<dbReference type="GO" id="GO:0005929">
    <property type="term" value="C:cilium"/>
    <property type="evidence" value="ECO:0007669"/>
    <property type="project" value="UniProtKB-SubCell"/>
</dbReference>
<gene>
    <name evidence="12" type="ORF">RRG08_063049</name>
</gene>
<comment type="similarity">
    <text evidence="4">Belongs to the TMEM218 family.</text>
</comment>
<protein>
    <recommendedName>
        <fullName evidence="5">Transmembrane protein 218</fullName>
    </recommendedName>
</protein>
<evidence type="ECO:0000256" key="10">
    <source>
        <dbReference type="SAM" id="Phobius"/>
    </source>
</evidence>
<evidence type="ECO:0000256" key="7">
    <source>
        <dbReference type="ARBA" id="ARBA00022989"/>
    </source>
</evidence>
<dbReference type="AlphaFoldDB" id="A0AAE1CUN9"/>
<dbReference type="EMBL" id="JAWDGP010006751">
    <property type="protein sequence ID" value="KAK3736056.1"/>
    <property type="molecule type" value="Genomic_DNA"/>
</dbReference>
<dbReference type="GO" id="GO:0016020">
    <property type="term" value="C:membrane"/>
    <property type="evidence" value="ECO:0007669"/>
    <property type="project" value="UniProtKB-SubCell"/>
</dbReference>
<name>A0AAE1CUN9_9GAST</name>
<accession>A0AAE1CUN9</accession>
<evidence type="ECO:0000256" key="8">
    <source>
        <dbReference type="ARBA" id="ARBA00023136"/>
    </source>
</evidence>
<dbReference type="PANTHER" id="PTHR31622">
    <property type="entry name" value="TRANSMEMBRANE PROTEIN 218"/>
    <property type="match status" value="1"/>
</dbReference>
<dbReference type="Pfam" id="PF25810">
    <property type="entry name" value="TMEM218_N"/>
    <property type="match status" value="1"/>
</dbReference>
<feature type="transmembrane region" description="Helical" evidence="10">
    <location>
        <begin position="77"/>
        <end position="100"/>
    </location>
</feature>
<feature type="domain" description="Transmembrane protein 218 N-terminal" evidence="11">
    <location>
        <begin position="1"/>
        <end position="59"/>
    </location>
</feature>
<comment type="caution">
    <text evidence="12">The sequence shown here is derived from an EMBL/GenBank/DDBJ whole genome shotgun (WGS) entry which is preliminary data.</text>
</comment>
<evidence type="ECO:0000256" key="4">
    <source>
        <dbReference type="ARBA" id="ARBA00010775"/>
    </source>
</evidence>
<reference evidence="12" key="1">
    <citation type="journal article" date="2023" name="G3 (Bethesda)">
        <title>A reference genome for the long-term kleptoplast-retaining sea slug Elysia crispata morphotype clarki.</title>
        <authorList>
            <person name="Eastman K.E."/>
            <person name="Pendleton A.L."/>
            <person name="Shaikh M.A."/>
            <person name="Suttiyut T."/>
            <person name="Ogas R."/>
            <person name="Tomko P."/>
            <person name="Gavelis G."/>
            <person name="Widhalm J.R."/>
            <person name="Wisecaver J.H."/>
        </authorList>
    </citation>
    <scope>NUCLEOTIDE SEQUENCE</scope>
    <source>
        <strain evidence="12">ECLA1</strain>
    </source>
</reference>
<keyword evidence="8 10" id="KW-0472">Membrane</keyword>
<dbReference type="InterPro" id="IPR057973">
    <property type="entry name" value="TMEM218_N"/>
</dbReference>
<keyword evidence="7 10" id="KW-1133">Transmembrane helix</keyword>
<keyword evidence="13" id="KW-1185">Reference proteome</keyword>
<dbReference type="Proteomes" id="UP001283361">
    <property type="component" value="Unassembled WGS sequence"/>
</dbReference>
<sequence length="117" mass="12641">MAGQVMGVGIGVFILAFIWALALIVCITFARSPTSIASLGPLSILVAVIVSVILIVIPREAKEKSLEDESVVYDYSIVYRSSLIAALGLFVLIGLVLYLVNHAMQPVLAKPLRKFVR</sequence>
<comment type="subcellular location">
    <subcellularLocation>
        <location evidence="2">Cell projection</location>
        <location evidence="2">Cilium</location>
    </subcellularLocation>
    <subcellularLocation>
        <location evidence="3">Membrane</location>
        <topology evidence="3">Multi-pass membrane protein</topology>
    </subcellularLocation>
</comment>
<keyword evidence="9" id="KW-0966">Cell projection</keyword>
<dbReference type="PANTHER" id="PTHR31622:SF1">
    <property type="entry name" value="TRANSMEMBRANE PROTEIN 218"/>
    <property type="match status" value="1"/>
</dbReference>
<feature type="transmembrane region" description="Helical" evidence="10">
    <location>
        <begin position="36"/>
        <end position="57"/>
    </location>
</feature>
<comment type="function">
    <text evidence="1">May be involved in ciliary biogenesis or function.</text>
</comment>
<proteinExistence type="inferred from homology"/>
<evidence type="ECO:0000256" key="2">
    <source>
        <dbReference type="ARBA" id="ARBA00004138"/>
    </source>
</evidence>
<evidence type="ECO:0000256" key="1">
    <source>
        <dbReference type="ARBA" id="ARBA00003173"/>
    </source>
</evidence>
<evidence type="ECO:0000256" key="9">
    <source>
        <dbReference type="ARBA" id="ARBA00023273"/>
    </source>
</evidence>
<evidence type="ECO:0000259" key="11">
    <source>
        <dbReference type="Pfam" id="PF25810"/>
    </source>
</evidence>
<evidence type="ECO:0000256" key="5">
    <source>
        <dbReference type="ARBA" id="ARBA00015054"/>
    </source>
</evidence>
<keyword evidence="6 10" id="KW-0812">Transmembrane</keyword>
<organism evidence="12 13">
    <name type="scientific">Elysia crispata</name>
    <name type="common">lettuce slug</name>
    <dbReference type="NCBI Taxonomy" id="231223"/>
    <lineage>
        <taxon>Eukaryota</taxon>
        <taxon>Metazoa</taxon>
        <taxon>Spiralia</taxon>
        <taxon>Lophotrochozoa</taxon>
        <taxon>Mollusca</taxon>
        <taxon>Gastropoda</taxon>
        <taxon>Heterobranchia</taxon>
        <taxon>Euthyneura</taxon>
        <taxon>Panpulmonata</taxon>
        <taxon>Sacoglossa</taxon>
        <taxon>Placobranchoidea</taxon>
        <taxon>Plakobranchidae</taxon>
        <taxon>Elysia</taxon>
    </lineage>
</organism>
<evidence type="ECO:0000256" key="3">
    <source>
        <dbReference type="ARBA" id="ARBA00004141"/>
    </source>
</evidence>
<dbReference type="InterPro" id="IPR026771">
    <property type="entry name" value="Tmem218"/>
</dbReference>